<evidence type="ECO:0000256" key="2">
    <source>
        <dbReference type="ARBA" id="ARBA00022598"/>
    </source>
</evidence>
<dbReference type="Pfam" id="PF23562">
    <property type="entry name" value="AMP-binding_C_3"/>
    <property type="match status" value="1"/>
</dbReference>
<dbReference type="InterPro" id="IPR045851">
    <property type="entry name" value="AMP-bd_C_sf"/>
</dbReference>
<gene>
    <name evidence="8" type="ORF">GCM10011366_11150</name>
</gene>
<dbReference type="Gene3D" id="3.40.50.12780">
    <property type="entry name" value="N-terminal domain of ligase-like"/>
    <property type="match status" value="1"/>
</dbReference>
<evidence type="ECO:0000256" key="6">
    <source>
        <dbReference type="ARBA" id="ARBA00032875"/>
    </source>
</evidence>
<evidence type="ECO:0000313" key="9">
    <source>
        <dbReference type="Proteomes" id="UP000605670"/>
    </source>
</evidence>
<organism evidence="8 9">
    <name type="scientific">Ornithinimicrobium tianjinense</name>
    <dbReference type="NCBI Taxonomy" id="1195761"/>
    <lineage>
        <taxon>Bacteria</taxon>
        <taxon>Bacillati</taxon>
        <taxon>Actinomycetota</taxon>
        <taxon>Actinomycetes</taxon>
        <taxon>Micrococcales</taxon>
        <taxon>Ornithinimicrobiaceae</taxon>
        <taxon>Ornithinimicrobium</taxon>
    </lineage>
</organism>
<dbReference type="Gene3D" id="3.30.300.30">
    <property type="match status" value="1"/>
</dbReference>
<name>A0A917BIT2_9MICO</name>
<keyword evidence="2 8" id="KW-0436">Ligase</keyword>
<evidence type="ECO:0000256" key="3">
    <source>
        <dbReference type="ARBA" id="ARBA00022832"/>
    </source>
</evidence>
<reference evidence="8" key="1">
    <citation type="journal article" date="2014" name="Int. J. Syst. Evol. Microbiol.">
        <title>Complete genome sequence of Corynebacterium casei LMG S-19264T (=DSM 44701T), isolated from a smear-ripened cheese.</title>
        <authorList>
            <consortium name="US DOE Joint Genome Institute (JGI-PGF)"/>
            <person name="Walter F."/>
            <person name="Albersmeier A."/>
            <person name="Kalinowski J."/>
            <person name="Ruckert C."/>
        </authorList>
    </citation>
    <scope>NUCLEOTIDE SEQUENCE</scope>
    <source>
        <strain evidence="8">CGMCC 1.12160</strain>
    </source>
</reference>
<dbReference type="GO" id="GO:0004467">
    <property type="term" value="F:long-chain fatty acid-CoA ligase activity"/>
    <property type="evidence" value="ECO:0007669"/>
    <property type="project" value="UniProtKB-EC"/>
</dbReference>
<dbReference type="PANTHER" id="PTHR43272:SF32">
    <property type="entry name" value="AMP-DEPENDENT SYNTHETASE_LIGASE DOMAIN-CONTAINING PROTEIN"/>
    <property type="match status" value="1"/>
</dbReference>
<comment type="similarity">
    <text evidence="1">Belongs to the ATP-dependent AMP-binding enzyme family.</text>
</comment>
<dbReference type="RefSeq" id="WP_188428574.1">
    <property type="nucleotide sequence ID" value="NZ_BAABKH010000005.1"/>
</dbReference>
<keyword evidence="9" id="KW-1185">Reference proteome</keyword>
<evidence type="ECO:0000259" key="7">
    <source>
        <dbReference type="Pfam" id="PF00501"/>
    </source>
</evidence>
<dbReference type="CDD" id="cd05907">
    <property type="entry name" value="VL_LC_FACS_like"/>
    <property type="match status" value="1"/>
</dbReference>
<keyword evidence="4" id="KW-0443">Lipid metabolism</keyword>
<dbReference type="Proteomes" id="UP000605670">
    <property type="component" value="Unassembled WGS sequence"/>
</dbReference>
<dbReference type="EMBL" id="BMEM01000001">
    <property type="protein sequence ID" value="GGF45204.1"/>
    <property type="molecule type" value="Genomic_DNA"/>
</dbReference>
<dbReference type="SUPFAM" id="SSF56801">
    <property type="entry name" value="Acetyl-CoA synthetase-like"/>
    <property type="match status" value="1"/>
</dbReference>
<reference evidence="8" key="2">
    <citation type="submission" date="2020-09" db="EMBL/GenBank/DDBJ databases">
        <authorList>
            <person name="Sun Q."/>
            <person name="Zhou Y."/>
        </authorList>
    </citation>
    <scope>NUCLEOTIDE SEQUENCE</scope>
    <source>
        <strain evidence="8">CGMCC 1.12160</strain>
    </source>
</reference>
<evidence type="ECO:0000256" key="5">
    <source>
        <dbReference type="ARBA" id="ARBA00024484"/>
    </source>
</evidence>
<proteinExistence type="inferred from homology"/>
<dbReference type="PANTHER" id="PTHR43272">
    <property type="entry name" value="LONG-CHAIN-FATTY-ACID--COA LIGASE"/>
    <property type="match status" value="1"/>
</dbReference>
<dbReference type="Pfam" id="PF00501">
    <property type="entry name" value="AMP-binding"/>
    <property type="match status" value="1"/>
</dbReference>
<comment type="catalytic activity">
    <reaction evidence="5">
        <text>a long-chain fatty acid + ATP + CoA = a long-chain fatty acyl-CoA + AMP + diphosphate</text>
        <dbReference type="Rhea" id="RHEA:15421"/>
        <dbReference type="ChEBI" id="CHEBI:30616"/>
        <dbReference type="ChEBI" id="CHEBI:33019"/>
        <dbReference type="ChEBI" id="CHEBI:57287"/>
        <dbReference type="ChEBI" id="CHEBI:57560"/>
        <dbReference type="ChEBI" id="CHEBI:83139"/>
        <dbReference type="ChEBI" id="CHEBI:456215"/>
        <dbReference type="EC" id="6.2.1.3"/>
    </reaction>
    <physiologicalReaction direction="left-to-right" evidence="5">
        <dbReference type="Rhea" id="RHEA:15422"/>
    </physiologicalReaction>
</comment>
<feature type="domain" description="AMP-dependent synthetase/ligase" evidence="7">
    <location>
        <begin position="25"/>
        <end position="424"/>
    </location>
</feature>
<keyword evidence="3" id="KW-0276">Fatty acid metabolism</keyword>
<dbReference type="GO" id="GO:0016020">
    <property type="term" value="C:membrane"/>
    <property type="evidence" value="ECO:0007669"/>
    <property type="project" value="TreeGrafter"/>
</dbReference>
<accession>A0A917BIT2</accession>
<dbReference type="InterPro" id="IPR020845">
    <property type="entry name" value="AMP-binding_CS"/>
</dbReference>
<evidence type="ECO:0000256" key="1">
    <source>
        <dbReference type="ARBA" id="ARBA00006432"/>
    </source>
</evidence>
<dbReference type="InterPro" id="IPR042099">
    <property type="entry name" value="ANL_N_sf"/>
</dbReference>
<evidence type="ECO:0000313" key="8">
    <source>
        <dbReference type="EMBL" id="GGF45204.1"/>
    </source>
</evidence>
<comment type="caution">
    <text evidence="8">The sequence shown here is derived from an EMBL/GenBank/DDBJ whole genome shotgun (WGS) entry which is preliminary data.</text>
</comment>
<dbReference type="InterPro" id="IPR000873">
    <property type="entry name" value="AMP-dep_synth/lig_dom"/>
</dbReference>
<dbReference type="AlphaFoldDB" id="A0A917BIT2"/>
<evidence type="ECO:0000256" key="4">
    <source>
        <dbReference type="ARBA" id="ARBA00023098"/>
    </source>
</evidence>
<sequence length="597" mass="63976">MTETSVPPLVPSRTEGNIADYVVGWAEREPGRPMMAVRTADGWADVSAAELHERVVGLARGFVAAGIEAGDRVAIMSRTRMEWALADFALWMVGAVPVPVYETSSRSQVEHILRDSRAVAAIVEEQAQTALVSSLHDALPDLHDVWQIEAGALDELSAAGVDVDLALVEARRAAVSRSDLASIIYTSGTTGDPKGCELTHGNFMALAENTAERLPEIARAPGASTLLFLPLAHVFARLVQVLAVHAGLRVGHTPDPADLLEDLATYRPTFLLAVPRVFEKIYNGAESKAQAAGRGQVFRWAARVARDYSQALSDGGPGLALRAQHSIADRLVYARLRAAMGGRVTYAISGGAALGERLGHFFRGIGLVVLEGYGMTETTAPATVNTPDMIRIGTVGRPLPGVAVRVDDDGEVWVRGINVFRGYHGQAEATAQARQDGWLRTGDLGALDPEGFLTITGRTKELLVTAGGKNVSPGPLEDRLRAHPLVSQCIVVGDGRPFVGALVTLDTEMLPTWAAGRGRPGLTVSEAVTDEEVLAEVQRAVDEANAAVSRAESIRSFRLLAEDFTIDNGMLTPSMKLKRQRITDALQDEIERLYARA</sequence>
<dbReference type="PROSITE" id="PS00455">
    <property type="entry name" value="AMP_BINDING"/>
    <property type="match status" value="1"/>
</dbReference>
<protein>
    <recommendedName>
        <fullName evidence="6">Acyl-CoA synthetase</fullName>
    </recommendedName>
</protein>